<evidence type="ECO:0000313" key="2">
    <source>
        <dbReference type="Proteomes" id="UP001162156"/>
    </source>
</evidence>
<gene>
    <name evidence="1" type="ORF">NQ314_012057</name>
</gene>
<organism evidence="1 2">
    <name type="scientific">Rhamnusium bicolor</name>
    <dbReference type="NCBI Taxonomy" id="1586634"/>
    <lineage>
        <taxon>Eukaryota</taxon>
        <taxon>Metazoa</taxon>
        <taxon>Ecdysozoa</taxon>
        <taxon>Arthropoda</taxon>
        <taxon>Hexapoda</taxon>
        <taxon>Insecta</taxon>
        <taxon>Pterygota</taxon>
        <taxon>Neoptera</taxon>
        <taxon>Endopterygota</taxon>
        <taxon>Coleoptera</taxon>
        <taxon>Polyphaga</taxon>
        <taxon>Cucujiformia</taxon>
        <taxon>Chrysomeloidea</taxon>
        <taxon>Cerambycidae</taxon>
        <taxon>Lepturinae</taxon>
        <taxon>Rhagiini</taxon>
        <taxon>Rhamnusium</taxon>
    </lineage>
</organism>
<evidence type="ECO:0000313" key="1">
    <source>
        <dbReference type="EMBL" id="KAJ8937063.1"/>
    </source>
</evidence>
<dbReference type="AlphaFoldDB" id="A0AAV8XEK7"/>
<reference evidence="1" key="1">
    <citation type="journal article" date="2023" name="Insect Mol. Biol.">
        <title>Genome sequencing provides insights into the evolution of gene families encoding plant cell wall-degrading enzymes in longhorned beetles.</title>
        <authorList>
            <person name="Shin N.R."/>
            <person name="Okamura Y."/>
            <person name="Kirsch R."/>
            <person name="Pauchet Y."/>
        </authorList>
    </citation>
    <scope>NUCLEOTIDE SEQUENCE</scope>
    <source>
        <strain evidence="1">RBIC_L_NR</strain>
    </source>
</reference>
<accession>A0AAV8XEK7</accession>
<protein>
    <submittedName>
        <fullName evidence="1">Uncharacterized protein</fullName>
    </submittedName>
</protein>
<name>A0AAV8XEK7_9CUCU</name>
<sequence length="110" mass="13016">MQYNNNDNSNDENTIVTVDENEKLEVPEELTIEFLQVLSKRLDDPTTHQEASEMIERLYEMFIIEDSYENNNRQDEEAHLYEELGNLNLQIPPLLMKKKGLRIVTELEVF</sequence>
<comment type="caution">
    <text evidence="1">The sequence shown here is derived from an EMBL/GenBank/DDBJ whole genome shotgun (WGS) entry which is preliminary data.</text>
</comment>
<keyword evidence="2" id="KW-1185">Reference proteome</keyword>
<proteinExistence type="predicted"/>
<dbReference type="EMBL" id="JANEYF010003357">
    <property type="protein sequence ID" value="KAJ8937063.1"/>
    <property type="molecule type" value="Genomic_DNA"/>
</dbReference>
<dbReference type="Proteomes" id="UP001162156">
    <property type="component" value="Unassembled WGS sequence"/>
</dbReference>